<gene>
    <name evidence="1" type="ORF">HYALB_00012950</name>
</gene>
<dbReference type="Proteomes" id="UP000701801">
    <property type="component" value="Unassembled WGS sequence"/>
</dbReference>
<sequence length="307" mass="34699">MDKVVQLFRNVRKAFPNQEGSKSPRLSISTEAQGFKIAKDGTKIVNFLPLNIYDVLPPDHPRIGEYHDEGFFNIKGYSALEVSSFLKVQAENFPLSDTLLSTLTTPISATKSDKDLLNLLQGWKEIFDEWFFAGIMVGRYTLKLRYMDPSNAGQYENTTSAIILSSSADLTLTDPHSTNSKEEFLIQTLLHEQVHAFIALSCCRKECCKQIYDNPSLGGPGEDGHGPAWADSMIILTDTLRKQVSWHVNSIFGGNVVQSMAVGAWQPTVEQLKYWGIGVTREEVMYWSDIEKWDKQRLSTLQHERKT</sequence>
<organism evidence="1 2">
    <name type="scientific">Hymenoscyphus albidus</name>
    <dbReference type="NCBI Taxonomy" id="595503"/>
    <lineage>
        <taxon>Eukaryota</taxon>
        <taxon>Fungi</taxon>
        <taxon>Dikarya</taxon>
        <taxon>Ascomycota</taxon>
        <taxon>Pezizomycotina</taxon>
        <taxon>Leotiomycetes</taxon>
        <taxon>Helotiales</taxon>
        <taxon>Helotiaceae</taxon>
        <taxon>Hymenoscyphus</taxon>
    </lineage>
</organism>
<proteinExistence type="predicted"/>
<evidence type="ECO:0000313" key="2">
    <source>
        <dbReference type="Proteomes" id="UP000701801"/>
    </source>
</evidence>
<dbReference type="AlphaFoldDB" id="A0A9N9LVQ0"/>
<comment type="caution">
    <text evidence="1">The sequence shown here is derived from an EMBL/GenBank/DDBJ whole genome shotgun (WGS) entry which is preliminary data.</text>
</comment>
<evidence type="ECO:0008006" key="3">
    <source>
        <dbReference type="Google" id="ProtNLM"/>
    </source>
</evidence>
<keyword evidence="2" id="KW-1185">Reference proteome</keyword>
<dbReference type="EMBL" id="CAJVRM010000313">
    <property type="protein sequence ID" value="CAG8979451.1"/>
    <property type="molecule type" value="Genomic_DNA"/>
</dbReference>
<accession>A0A9N9LVQ0</accession>
<name>A0A9N9LVQ0_9HELO</name>
<dbReference type="OrthoDB" id="3551462at2759"/>
<reference evidence="1" key="1">
    <citation type="submission" date="2021-07" db="EMBL/GenBank/DDBJ databases">
        <authorList>
            <person name="Durling M."/>
        </authorList>
    </citation>
    <scope>NUCLEOTIDE SEQUENCE</scope>
</reference>
<protein>
    <recommendedName>
        <fullName evidence="3">SprT-like domain-containing protein</fullName>
    </recommendedName>
</protein>
<evidence type="ECO:0000313" key="1">
    <source>
        <dbReference type="EMBL" id="CAG8979451.1"/>
    </source>
</evidence>